<evidence type="ECO:0000313" key="5">
    <source>
        <dbReference type="EMBL" id="KAH7564808.1"/>
    </source>
</evidence>
<dbReference type="Pfam" id="PF13243">
    <property type="entry name" value="SQHop_cyclase_C"/>
    <property type="match status" value="2"/>
</dbReference>
<proteinExistence type="inferred from homology"/>
<evidence type="ECO:0000256" key="1">
    <source>
        <dbReference type="ARBA" id="ARBA00009755"/>
    </source>
</evidence>
<evidence type="ECO:0000313" key="6">
    <source>
        <dbReference type="Proteomes" id="UP000827721"/>
    </source>
</evidence>
<evidence type="ECO:0000259" key="4">
    <source>
        <dbReference type="Pfam" id="PF13243"/>
    </source>
</evidence>
<comment type="caution">
    <text evidence="5">The sequence shown here is derived from an EMBL/GenBank/DDBJ whole genome shotgun (WGS) entry which is preliminary data.</text>
</comment>
<dbReference type="PANTHER" id="PTHR11764">
    <property type="entry name" value="TERPENE CYCLASE/MUTASE FAMILY MEMBER"/>
    <property type="match status" value="1"/>
</dbReference>
<organism evidence="5 6">
    <name type="scientific">Xanthoceras sorbifolium</name>
    <dbReference type="NCBI Taxonomy" id="99658"/>
    <lineage>
        <taxon>Eukaryota</taxon>
        <taxon>Viridiplantae</taxon>
        <taxon>Streptophyta</taxon>
        <taxon>Embryophyta</taxon>
        <taxon>Tracheophyta</taxon>
        <taxon>Spermatophyta</taxon>
        <taxon>Magnoliopsida</taxon>
        <taxon>eudicotyledons</taxon>
        <taxon>Gunneridae</taxon>
        <taxon>Pentapetalae</taxon>
        <taxon>rosids</taxon>
        <taxon>malvids</taxon>
        <taxon>Sapindales</taxon>
        <taxon>Sapindaceae</taxon>
        <taxon>Xanthoceroideae</taxon>
        <taxon>Xanthoceras</taxon>
    </lineage>
</organism>
<dbReference type="PANTHER" id="PTHR11764:SF58">
    <property type="entry name" value="BETA-AMYRIN SYNTHASE-RELATED"/>
    <property type="match status" value="1"/>
</dbReference>
<feature type="domain" description="Squalene cyclase C-terminal" evidence="4">
    <location>
        <begin position="88"/>
        <end position="217"/>
    </location>
</feature>
<gene>
    <name evidence="5" type="ORF">JRO89_XS09G0031800</name>
</gene>
<reference evidence="5 6" key="1">
    <citation type="submission" date="2021-02" db="EMBL/GenBank/DDBJ databases">
        <title>Plant Genome Project.</title>
        <authorList>
            <person name="Zhang R.-G."/>
        </authorList>
    </citation>
    <scope>NUCLEOTIDE SEQUENCE [LARGE SCALE GENOMIC DNA]</scope>
    <source>
        <tissue evidence="5">Leaves</tissue>
    </source>
</reference>
<comment type="similarity">
    <text evidence="1">Belongs to the terpene cyclase/mutase family.</text>
</comment>
<dbReference type="Proteomes" id="UP000827721">
    <property type="component" value="Unassembled WGS sequence"/>
</dbReference>
<dbReference type="InterPro" id="IPR002365">
    <property type="entry name" value="Terpene_synthase_CS"/>
</dbReference>
<evidence type="ECO:0000256" key="2">
    <source>
        <dbReference type="ARBA" id="ARBA00022737"/>
    </source>
</evidence>
<sequence length="408" mass="46174">MVETMAVKIMHLQLSVKQKKSLYIATEPLLTRWPLNKLIREKALQATMKRIHYEDESSRYITIGSKWRCLKKHLARVSDYIWLAEDGMSQVWDTALGLQALLASNLTDEIGPTLAKGHDFLKKSQIKDNPSGDFESMFRHFSKGAWTFSDQDHGWQVSDCTAESLKCCLQFSMLPPEIVGEKMAPERLYEAVNFILSLQSENGGLAVWERAGASLILEFLEDLVVEHTKKEIENFIMKAVKYLEDEQTADGSWYGNWGICFLYGTAFTLGGLAAAGKTYNNCLAIRRAVEFLLNSQSDDGGWGESFLSCPNKIYTPLEGKRSNLVQTALAVIGLIHAGQAERDPTPIHRGAKLLINSQLENGDFPQQEIMGVFMRNCMLHYAEYRNIFPLWALAEYRRKVPLPSYKSV</sequence>
<feature type="domain" description="Squalene cyclase C-terminal" evidence="4">
    <location>
        <begin position="224"/>
        <end position="398"/>
    </location>
</feature>
<keyword evidence="3" id="KW-0413">Isomerase</keyword>
<keyword evidence="2" id="KW-0677">Repeat</keyword>
<dbReference type="InterPro" id="IPR032696">
    <property type="entry name" value="SQ_cyclase_C"/>
</dbReference>
<protein>
    <recommendedName>
        <fullName evidence="4">Squalene cyclase C-terminal domain-containing protein</fullName>
    </recommendedName>
</protein>
<evidence type="ECO:0000256" key="3">
    <source>
        <dbReference type="ARBA" id="ARBA00023235"/>
    </source>
</evidence>
<keyword evidence="6" id="KW-1185">Reference proteome</keyword>
<dbReference type="InterPro" id="IPR008930">
    <property type="entry name" value="Terpenoid_cyclase/PrenylTrfase"/>
</dbReference>
<accession>A0ABQ8HKE9</accession>
<dbReference type="EMBL" id="JAFEMO010000009">
    <property type="protein sequence ID" value="KAH7564808.1"/>
    <property type="molecule type" value="Genomic_DNA"/>
</dbReference>
<dbReference type="InterPro" id="IPR018333">
    <property type="entry name" value="Squalene_cyclase"/>
</dbReference>
<name>A0ABQ8HKE9_9ROSI</name>
<dbReference type="Gene3D" id="1.50.10.20">
    <property type="match status" value="1"/>
</dbReference>
<dbReference type="PROSITE" id="PS01074">
    <property type="entry name" value="TERPENE_SYNTHASES"/>
    <property type="match status" value="1"/>
</dbReference>
<dbReference type="SUPFAM" id="SSF48239">
    <property type="entry name" value="Terpenoid cyclases/Protein prenyltransferases"/>
    <property type="match status" value="2"/>
</dbReference>